<dbReference type="InterPro" id="IPR015797">
    <property type="entry name" value="NUDIX_hydrolase-like_dom_sf"/>
</dbReference>
<name>A0ABS1YHY3_9ACTN</name>
<comment type="caution">
    <text evidence="7">The sequence shown here is derived from an EMBL/GenBank/DDBJ whole genome shotgun (WGS) entry which is preliminary data.</text>
</comment>
<dbReference type="RefSeq" id="WP_203149455.1">
    <property type="nucleotide sequence ID" value="NZ_JAEVHL010000080.1"/>
</dbReference>
<accession>A0ABS1YHY3</accession>
<keyword evidence="4" id="KW-0378">Hydrolase</keyword>
<dbReference type="InterPro" id="IPR000086">
    <property type="entry name" value="NUDIX_hydrolase_dom"/>
</dbReference>
<dbReference type="EMBL" id="JAEVHL010000080">
    <property type="protein sequence ID" value="MBM0277008.1"/>
    <property type="molecule type" value="Genomic_DNA"/>
</dbReference>
<gene>
    <name evidence="7" type="ORF">JM949_17195</name>
</gene>
<comment type="cofactor">
    <cofactor evidence="1">
        <name>Mg(2+)</name>
        <dbReference type="ChEBI" id="CHEBI:18420"/>
    </cofactor>
</comment>
<keyword evidence="8" id="KW-1185">Reference proteome</keyword>
<dbReference type="Gene3D" id="3.90.79.10">
    <property type="entry name" value="Nucleoside Triphosphate Pyrophosphohydrolase"/>
    <property type="match status" value="1"/>
</dbReference>
<proteinExistence type="inferred from homology"/>
<sequence length="176" mass="19500">MQAILATLGYVLHPDGERVLLIRRGKRPDDVHFGYHNGLGGKLEPGEDVVAGMRREIREESGPECHLPRLAGTISWPGFGRRGENWFGLLFRIPEWSGNLRAECPEGTLVWTAIADVLAGRVPMRESDQHFLPLVFATEPRLFHGAMPFDQGKAVSWSYRVTTGVAEDLTEGAPSP</sequence>
<dbReference type="PANTHER" id="PTHR43758">
    <property type="entry name" value="7,8-DIHYDRO-8-OXOGUANINE TRIPHOSPHATASE"/>
    <property type="match status" value="1"/>
</dbReference>
<dbReference type="PROSITE" id="PS51462">
    <property type="entry name" value="NUDIX"/>
    <property type="match status" value="1"/>
</dbReference>
<dbReference type="CDD" id="cd18886">
    <property type="entry name" value="NUDIX_MutT_Nudt1"/>
    <property type="match status" value="1"/>
</dbReference>
<evidence type="ECO:0000256" key="5">
    <source>
        <dbReference type="ARBA" id="ARBA00022842"/>
    </source>
</evidence>
<dbReference type="PROSITE" id="PS00893">
    <property type="entry name" value="NUDIX_BOX"/>
    <property type="match status" value="1"/>
</dbReference>
<evidence type="ECO:0000256" key="3">
    <source>
        <dbReference type="ARBA" id="ARBA00022723"/>
    </source>
</evidence>
<evidence type="ECO:0000259" key="6">
    <source>
        <dbReference type="PROSITE" id="PS51462"/>
    </source>
</evidence>
<comment type="similarity">
    <text evidence="2">Belongs to the Nudix hydrolase family.</text>
</comment>
<protein>
    <submittedName>
        <fullName evidence="7">8-oxo-dGTP diphosphatase</fullName>
    </submittedName>
</protein>
<dbReference type="Pfam" id="PF00293">
    <property type="entry name" value="NUDIX"/>
    <property type="match status" value="1"/>
</dbReference>
<evidence type="ECO:0000256" key="1">
    <source>
        <dbReference type="ARBA" id="ARBA00001946"/>
    </source>
</evidence>
<evidence type="ECO:0000313" key="8">
    <source>
        <dbReference type="Proteomes" id="UP000622245"/>
    </source>
</evidence>
<reference evidence="7 8" key="1">
    <citation type="submission" date="2021-01" db="EMBL/GenBank/DDBJ databases">
        <title>Draft genome sequence of Micromonospora sp. strain STR1s_6.</title>
        <authorList>
            <person name="Karlyshev A."/>
            <person name="Jawad R."/>
        </authorList>
    </citation>
    <scope>NUCLEOTIDE SEQUENCE [LARGE SCALE GENOMIC DNA]</scope>
    <source>
        <strain evidence="7 8">STR1S-6</strain>
    </source>
</reference>
<evidence type="ECO:0000256" key="2">
    <source>
        <dbReference type="ARBA" id="ARBA00005582"/>
    </source>
</evidence>
<organism evidence="7 8">
    <name type="scientific">Micromonospora tarensis</name>
    <dbReference type="NCBI Taxonomy" id="2806100"/>
    <lineage>
        <taxon>Bacteria</taxon>
        <taxon>Bacillati</taxon>
        <taxon>Actinomycetota</taxon>
        <taxon>Actinomycetes</taxon>
        <taxon>Micromonosporales</taxon>
        <taxon>Micromonosporaceae</taxon>
        <taxon>Micromonospora</taxon>
    </lineage>
</organism>
<keyword evidence="3" id="KW-0479">Metal-binding</keyword>
<dbReference type="InterPro" id="IPR020084">
    <property type="entry name" value="NUDIX_hydrolase_CS"/>
</dbReference>
<dbReference type="SUPFAM" id="SSF55811">
    <property type="entry name" value="Nudix"/>
    <property type="match status" value="1"/>
</dbReference>
<feature type="domain" description="Nudix hydrolase" evidence="6">
    <location>
        <begin position="2"/>
        <end position="137"/>
    </location>
</feature>
<keyword evidence="5" id="KW-0460">Magnesium</keyword>
<dbReference type="Proteomes" id="UP000622245">
    <property type="component" value="Unassembled WGS sequence"/>
</dbReference>
<evidence type="ECO:0000256" key="4">
    <source>
        <dbReference type="ARBA" id="ARBA00022801"/>
    </source>
</evidence>
<dbReference type="PANTHER" id="PTHR43758:SF2">
    <property type="entry name" value="OXIDIZED PURINE NUCLEOSIDE TRIPHOSPHATE HYDROLASE"/>
    <property type="match status" value="1"/>
</dbReference>
<evidence type="ECO:0000313" key="7">
    <source>
        <dbReference type="EMBL" id="MBM0277008.1"/>
    </source>
</evidence>